<sequence length="70" mass="8360">MSENDVPKNYYVKKYWKSYSLMALFILSLFIFNQIYLDSRTFGAVVIILIILLPYLFIAYVLLIKEKRSK</sequence>
<feature type="transmembrane region" description="Helical" evidence="1">
    <location>
        <begin position="18"/>
        <end position="36"/>
    </location>
</feature>
<organism evidence="2 3">
    <name type="scientific">Alkalihalobacillus trypoxylicola</name>
    <dbReference type="NCBI Taxonomy" id="519424"/>
    <lineage>
        <taxon>Bacteria</taxon>
        <taxon>Bacillati</taxon>
        <taxon>Bacillota</taxon>
        <taxon>Bacilli</taxon>
        <taxon>Bacillales</taxon>
        <taxon>Bacillaceae</taxon>
        <taxon>Alkalihalobacillus</taxon>
    </lineage>
</organism>
<evidence type="ECO:0000313" key="2">
    <source>
        <dbReference type="EMBL" id="KYG29581.1"/>
    </source>
</evidence>
<comment type="caution">
    <text evidence="2">The sequence shown here is derived from an EMBL/GenBank/DDBJ whole genome shotgun (WGS) entry which is preliminary data.</text>
</comment>
<name>A0A161PJT5_9BACI</name>
<keyword evidence="3" id="KW-1185">Reference proteome</keyword>
<accession>A0A161PJT5</accession>
<evidence type="ECO:0000313" key="3">
    <source>
        <dbReference type="Proteomes" id="UP000075806"/>
    </source>
</evidence>
<keyword evidence="1" id="KW-1133">Transmembrane helix</keyword>
<evidence type="ECO:0000256" key="1">
    <source>
        <dbReference type="SAM" id="Phobius"/>
    </source>
</evidence>
<keyword evidence="1" id="KW-0472">Membrane</keyword>
<protein>
    <submittedName>
        <fullName evidence="2">Uncharacterized protein</fullName>
    </submittedName>
</protein>
<dbReference type="AlphaFoldDB" id="A0A161PJT5"/>
<keyword evidence="1" id="KW-0812">Transmembrane</keyword>
<dbReference type="EMBL" id="LTAO01000023">
    <property type="protein sequence ID" value="KYG29581.1"/>
    <property type="molecule type" value="Genomic_DNA"/>
</dbReference>
<dbReference type="STRING" id="519424.AZF04_08690"/>
<gene>
    <name evidence="2" type="ORF">AZF04_08690</name>
</gene>
<proteinExistence type="predicted"/>
<reference evidence="2" key="1">
    <citation type="submission" date="2016-02" db="EMBL/GenBank/DDBJ databases">
        <title>Genome sequence of Bacillus trypoxylicola KCTC 13244(T).</title>
        <authorList>
            <person name="Jeong H."/>
            <person name="Park S.-H."/>
            <person name="Choi S.-K."/>
        </authorList>
    </citation>
    <scope>NUCLEOTIDE SEQUENCE [LARGE SCALE GENOMIC DNA]</scope>
    <source>
        <strain evidence="2">KCTC 13244</strain>
    </source>
</reference>
<dbReference type="Proteomes" id="UP000075806">
    <property type="component" value="Unassembled WGS sequence"/>
</dbReference>
<feature type="transmembrane region" description="Helical" evidence="1">
    <location>
        <begin position="42"/>
        <end position="64"/>
    </location>
</feature>